<dbReference type="Proteomes" id="UP000636709">
    <property type="component" value="Unassembled WGS sequence"/>
</dbReference>
<dbReference type="EMBL" id="JACEFO010002184">
    <property type="protein sequence ID" value="KAF8675304.1"/>
    <property type="molecule type" value="Genomic_DNA"/>
</dbReference>
<dbReference type="AlphaFoldDB" id="A0A835AVX8"/>
<protein>
    <recommendedName>
        <fullName evidence="6">WRKY domain-containing protein</fullName>
    </recommendedName>
</protein>
<comment type="caution">
    <text evidence="7">The sequence shown here is derived from an EMBL/GenBank/DDBJ whole genome shotgun (WGS) entry which is preliminary data.</text>
</comment>
<evidence type="ECO:0000256" key="3">
    <source>
        <dbReference type="ARBA" id="ARBA00023125"/>
    </source>
</evidence>
<sequence>MIRAATGVSADFSGWLVAGRGKGIMEGIEEAIKAAVESGHRALALLSNPHDQPIPYEDLVATAGDAVVKFGTLTAKLSSSNGNGLHGHAKVRKIKKPMPILNRSLFLESLAAATASSTKAPSASPITSLQVSLFSRYHQMEGSSSKDPVRIPAQSPKRLLLENQAPAGLEGPSSQAPPVHMVQPVSVAPPAGTPTPTFPARTFISSNSSSATRGFHLMAQMKIQNEMMKGAILGIRVGVNLKFDSSNGNVFIPLVPSKHVERCVDDPSMLIVTYEGDHNHTKWVAQPA</sequence>
<evidence type="ECO:0000259" key="6">
    <source>
        <dbReference type="PROSITE" id="PS50811"/>
    </source>
</evidence>
<dbReference type="GO" id="GO:0005634">
    <property type="term" value="C:nucleus"/>
    <property type="evidence" value="ECO:0007669"/>
    <property type="project" value="UniProtKB-SubCell"/>
</dbReference>
<evidence type="ECO:0000256" key="1">
    <source>
        <dbReference type="ARBA" id="ARBA00004123"/>
    </source>
</evidence>
<dbReference type="Pfam" id="PF03106">
    <property type="entry name" value="WRKY"/>
    <property type="match status" value="1"/>
</dbReference>
<comment type="subcellular location">
    <subcellularLocation>
        <location evidence="1">Nucleus</location>
    </subcellularLocation>
</comment>
<name>A0A835AVX8_9POAL</name>
<gene>
    <name evidence="7" type="ORF">HU200_047843</name>
</gene>
<accession>A0A835AVX8</accession>
<evidence type="ECO:0000256" key="2">
    <source>
        <dbReference type="ARBA" id="ARBA00023015"/>
    </source>
</evidence>
<dbReference type="InterPro" id="IPR003657">
    <property type="entry name" value="WRKY_dom"/>
</dbReference>
<evidence type="ECO:0000256" key="5">
    <source>
        <dbReference type="ARBA" id="ARBA00023242"/>
    </source>
</evidence>
<evidence type="ECO:0000313" key="8">
    <source>
        <dbReference type="Proteomes" id="UP000636709"/>
    </source>
</evidence>
<evidence type="ECO:0000256" key="4">
    <source>
        <dbReference type="ARBA" id="ARBA00023163"/>
    </source>
</evidence>
<dbReference type="PROSITE" id="PS50811">
    <property type="entry name" value="WRKY"/>
    <property type="match status" value="1"/>
</dbReference>
<keyword evidence="8" id="KW-1185">Reference proteome</keyword>
<dbReference type="GO" id="GO:0003700">
    <property type="term" value="F:DNA-binding transcription factor activity"/>
    <property type="evidence" value="ECO:0007669"/>
    <property type="project" value="InterPro"/>
</dbReference>
<dbReference type="GO" id="GO:0043565">
    <property type="term" value="F:sequence-specific DNA binding"/>
    <property type="evidence" value="ECO:0007669"/>
    <property type="project" value="InterPro"/>
</dbReference>
<keyword evidence="5" id="KW-0539">Nucleus</keyword>
<proteinExistence type="predicted"/>
<feature type="domain" description="WRKY" evidence="6">
    <location>
        <begin position="258"/>
        <end position="283"/>
    </location>
</feature>
<evidence type="ECO:0000313" key="7">
    <source>
        <dbReference type="EMBL" id="KAF8675304.1"/>
    </source>
</evidence>
<reference evidence="7" key="1">
    <citation type="submission" date="2020-07" db="EMBL/GenBank/DDBJ databases">
        <title>Genome sequence and genetic diversity analysis of an under-domesticated orphan crop, white fonio (Digitaria exilis).</title>
        <authorList>
            <person name="Bennetzen J.L."/>
            <person name="Chen S."/>
            <person name="Ma X."/>
            <person name="Wang X."/>
            <person name="Yssel A.E.J."/>
            <person name="Chaluvadi S.R."/>
            <person name="Johnson M."/>
            <person name="Gangashetty P."/>
            <person name="Hamidou F."/>
            <person name="Sanogo M.D."/>
            <person name="Zwaenepoel A."/>
            <person name="Wallace J."/>
            <person name="Van De Peer Y."/>
            <person name="Van Deynze A."/>
        </authorList>
    </citation>
    <scope>NUCLEOTIDE SEQUENCE</scope>
    <source>
        <tissue evidence="7">Leaves</tissue>
    </source>
</reference>
<keyword evidence="4" id="KW-0804">Transcription</keyword>
<organism evidence="7 8">
    <name type="scientific">Digitaria exilis</name>
    <dbReference type="NCBI Taxonomy" id="1010633"/>
    <lineage>
        <taxon>Eukaryota</taxon>
        <taxon>Viridiplantae</taxon>
        <taxon>Streptophyta</taxon>
        <taxon>Embryophyta</taxon>
        <taxon>Tracheophyta</taxon>
        <taxon>Spermatophyta</taxon>
        <taxon>Magnoliopsida</taxon>
        <taxon>Liliopsida</taxon>
        <taxon>Poales</taxon>
        <taxon>Poaceae</taxon>
        <taxon>PACMAD clade</taxon>
        <taxon>Panicoideae</taxon>
        <taxon>Panicodae</taxon>
        <taxon>Paniceae</taxon>
        <taxon>Anthephorinae</taxon>
        <taxon>Digitaria</taxon>
    </lineage>
</organism>
<dbReference type="InterPro" id="IPR036576">
    <property type="entry name" value="WRKY_dom_sf"/>
</dbReference>
<dbReference type="SUPFAM" id="SSF118290">
    <property type="entry name" value="WRKY DNA-binding domain"/>
    <property type="match status" value="1"/>
</dbReference>
<keyword evidence="3" id="KW-0238">DNA-binding</keyword>
<dbReference type="Gene3D" id="2.20.25.80">
    <property type="entry name" value="WRKY domain"/>
    <property type="match status" value="1"/>
</dbReference>
<keyword evidence="2" id="KW-0805">Transcription regulation</keyword>